<feature type="compositionally biased region" description="Basic and acidic residues" evidence="1">
    <location>
        <begin position="1"/>
        <end position="36"/>
    </location>
</feature>
<dbReference type="EMBL" id="ACLR01000179">
    <property type="protein sequence ID" value="EEK16498.1"/>
    <property type="molecule type" value="Genomic_DNA"/>
</dbReference>
<organism evidence="2 3">
    <name type="scientific">Porphyromonas uenonis 60-3</name>
    <dbReference type="NCBI Taxonomy" id="596327"/>
    <lineage>
        <taxon>Bacteria</taxon>
        <taxon>Pseudomonadati</taxon>
        <taxon>Bacteroidota</taxon>
        <taxon>Bacteroidia</taxon>
        <taxon>Bacteroidales</taxon>
        <taxon>Porphyromonadaceae</taxon>
        <taxon>Porphyromonas</taxon>
    </lineage>
</organism>
<feature type="region of interest" description="Disordered" evidence="1">
    <location>
        <begin position="1"/>
        <end position="66"/>
    </location>
</feature>
<evidence type="ECO:0000256" key="1">
    <source>
        <dbReference type="SAM" id="MobiDB-lite"/>
    </source>
</evidence>
<protein>
    <submittedName>
        <fullName evidence="2">Uncharacterized protein</fullName>
    </submittedName>
</protein>
<feature type="compositionally biased region" description="Polar residues" evidence="1">
    <location>
        <begin position="51"/>
        <end position="66"/>
    </location>
</feature>
<evidence type="ECO:0000313" key="2">
    <source>
        <dbReference type="EMBL" id="EEK16498.1"/>
    </source>
</evidence>
<accession>C2MCQ9</accession>
<dbReference type="RefSeq" id="WP_007365677.1">
    <property type="nucleotide sequence ID" value="NZ_ACLR01000179.1"/>
</dbReference>
<reference evidence="2 3" key="1">
    <citation type="submission" date="2009-04" db="EMBL/GenBank/DDBJ databases">
        <authorList>
            <person name="Sebastian Y."/>
            <person name="Madupu R."/>
            <person name="Durkin A.S."/>
            <person name="Torralba M."/>
            <person name="Methe B."/>
            <person name="Sutton G.G."/>
            <person name="Strausberg R.L."/>
            <person name="Nelson K.E."/>
        </authorList>
    </citation>
    <scope>NUCLEOTIDE SEQUENCE [LARGE SCALE GENOMIC DNA]</scope>
    <source>
        <strain evidence="2 3">60-3</strain>
    </source>
</reference>
<dbReference type="Proteomes" id="UP000003303">
    <property type="component" value="Unassembled WGS sequence"/>
</dbReference>
<comment type="caution">
    <text evidence="2">The sequence shown here is derived from an EMBL/GenBank/DDBJ whole genome shotgun (WGS) entry which is preliminary data.</text>
</comment>
<name>C2MCQ9_9PORP</name>
<dbReference type="AlphaFoldDB" id="C2MCQ9"/>
<gene>
    <name evidence="2" type="ORF">PORUE0001_1741</name>
</gene>
<sequence>MRERYGKRWNPTDRERKIMGLPSRAEEREARARGEEIEIGAPPKDKEQGDKAQTTALSSGSRALTR</sequence>
<evidence type="ECO:0000313" key="3">
    <source>
        <dbReference type="Proteomes" id="UP000003303"/>
    </source>
</evidence>
<dbReference type="STRING" id="596327.PORUE0001_1741"/>
<proteinExistence type="predicted"/>
<keyword evidence="3" id="KW-1185">Reference proteome</keyword>